<dbReference type="Gene3D" id="3.40.50.880">
    <property type="match status" value="2"/>
</dbReference>
<dbReference type="Proteomes" id="UP000316770">
    <property type="component" value="Chromosome"/>
</dbReference>
<protein>
    <submittedName>
        <fullName evidence="4">von Willebrand factor type A domain protein</fullName>
    </submittedName>
</protein>
<organism evidence="4 5">
    <name type="scientific">Rosistilla oblonga</name>
    <dbReference type="NCBI Taxonomy" id="2527990"/>
    <lineage>
        <taxon>Bacteria</taxon>
        <taxon>Pseudomonadati</taxon>
        <taxon>Planctomycetota</taxon>
        <taxon>Planctomycetia</taxon>
        <taxon>Pirellulales</taxon>
        <taxon>Pirellulaceae</taxon>
        <taxon>Rosistilla</taxon>
    </lineage>
</organism>
<dbReference type="SUPFAM" id="SSF52317">
    <property type="entry name" value="Class I glutamine amidotransferase-like"/>
    <property type="match status" value="1"/>
</dbReference>
<dbReference type="RefSeq" id="WP_197453139.1">
    <property type="nucleotide sequence ID" value="NZ_CP036318.1"/>
</dbReference>
<dbReference type="AlphaFoldDB" id="A0A518ISH3"/>
<evidence type="ECO:0000313" key="4">
    <source>
        <dbReference type="EMBL" id="QDV56038.1"/>
    </source>
</evidence>
<dbReference type="PROSITE" id="PS50234">
    <property type="entry name" value="VWFA"/>
    <property type="match status" value="1"/>
</dbReference>
<evidence type="ECO:0000256" key="2">
    <source>
        <dbReference type="SAM" id="Phobius"/>
    </source>
</evidence>
<feature type="compositionally biased region" description="Low complexity" evidence="1">
    <location>
        <begin position="962"/>
        <end position="976"/>
    </location>
</feature>
<gene>
    <name evidence="4" type="ORF">Mal33_20170</name>
</gene>
<proteinExistence type="predicted"/>
<dbReference type="InterPro" id="IPR010768">
    <property type="entry name" value="GATase1-like"/>
</dbReference>
<feature type="domain" description="VWFA" evidence="3">
    <location>
        <begin position="70"/>
        <end position="212"/>
    </location>
</feature>
<dbReference type="InterPro" id="IPR029062">
    <property type="entry name" value="Class_I_gatase-like"/>
</dbReference>
<dbReference type="Pfam" id="PF13519">
    <property type="entry name" value="VWA_2"/>
    <property type="match status" value="1"/>
</dbReference>
<dbReference type="PANTHER" id="PTHR37947:SF2">
    <property type="entry name" value="VON WILLEBRAND FACTOR TYPE A"/>
    <property type="match status" value="1"/>
</dbReference>
<sequence length="1014" mass="110370">MFGLRLGFEHPGYLALLVLIPVLWLASYRGLALLGPVRRTFALLLRTLVAAAIVLALAGVQFVWTDDRMTVMYLLDQSESIPAAKRDAMLQYVIRNVAAQRNTARADRAGIIVFGKEAAVEIPPFDDDIPDLRRLESYLGRKDATNLEAALKLAQAAMPDDTSRRIVVVTDGNENLGDASQLATRIARAGIGIDVVPVQLDATSEVLVEKIDLPPDIRRGQPFEARVVINNYSPSGESKVPIPGRLEVTRKLGSDEQVLLNEPITLDPDKPTVFPLRHTIDQPAPYTYKARFVPDDPASDAVSQNNEASAYTYVRGKGRVLLIEDWARPDEYREMIETLRKADIEIVVMPSNNLFTSMAELQAYDAVIMAGVPRTSGEDADSISGFDDDHIEMLVRNTQQLGCGLLMLGGPNAFGAGGWAGTKLEEAMPVDFQIRNTKVQAIGALAMIMHASEMAQGNHWQKVVARSAIEALGPADYCGIIHWAAGGDQWLWGGRAGLLPVGRGNRRSMLAAVSRMTPGDMPQFDPAMQMTLAALNANQAALKHCIIISDGDPSPAAGGTIRGFANAGIKISTVAVASHGTIGSNRLRDIAKDTGGKYYEAKSPKALPKIYQREARRVSRPLVYEPPGGATPQISLRHPVLEGIDAPLPPISGFVLTEVKQSPLAQVLIRSPMPEQPDNQTILAAWTYGLGRAAVMTTDTGKRWATDWPEWDGYDKFYSQLVRWIMRPSGDTGKFTMATKVEDGRVRVVVEALDKEDDFLNFLDMNASAIGPDLSPLPLQMRQVAPGRYVGEFAADESGSYFLNVVPAAGEAPLSQGVTVPYSNEFRVRTVNEALLQALADTEPSGGEAGQLTEPLEKSSIGALTDHATFRGGLAHARSIRDVWPLFVLAGCCIFLGDVFIRRVAIDFSWIGRLLASRRGQASDAENSQTERMAALRSRKLEINEELDRRRSATRFEPQGDPTPGGSTSAAATTSTNRPSAGTPASMEPQKEEKSYTERLLEAKRAARRKSDES</sequence>
<evidence type="ECO:0000259" key="3">
    <source>
        <dbReference type="PROSITE" id="PS50234"/>
    </source>
</evidence>
<keyword evidence="2" id="KW-0472">Membrane</keyword>
<feature type="compositionally biased region" description="Basic and acidic residues" evidence="1">
    <location>
        <begin position="989"/>
        <end position="1014"/>
    </location>
</feature>
<keyword evidence="5" id="KW-1185">Reference proteome</keyword>
<feature type="transmembrane region" description="Helical" evidence="2">
    <location>
        <begin position="43"/>
        <end position="64"/>
    </location>
</feature>
<dbReference type="InterPro" id="IPR002035">
    <property type="entry name" value="VWF_A"/>
</dbReference>
<feature type="transmembrane region" description="Helical" evidence="2">
    <location>
        <begin position="12"/>
        <end position="31"/>
    </location>
</feature>
<keyword evidence="2" id="KW-0812">Transmembrane</keyword>
<dbReference type="SUPFAM" id="SSF53300">
    <property type="entry name" value="vWA-like"/>
    <property type="match status" value="2"/>
</dbReference>
<reference evidence="4 5" key="1">
    <citation type="submission" date="2019-02" db="EMBL/GenBank/DDBJ databases">
        <title>Deep-cultivation of Planctomycetes and their phenomic and genomic characterization uncovers novel biology.</title>
        <authorList>
            <person name="Wiegand S."/>
            <person name="Jogler M."/>
            <person name="Boedeker C."/>
            <person name="Pinto D."/>
            <person name="Vollmers J."/>
            <person name="Rivas-Marin E."/>
            <person name="Kohn T."/>
            <person name="Peeters S.H."/>
            <person name="Heuer A."/>
            <person name="Rast P."/>
            <person name="Oberbeckmann S."/>
            <person name="Bunk B."/>
            <person name="Jeske O."/>
            <person name="Meyerdierks A."/>
            <person name="Storesund J.E."/>
            <person name="Kallscheuer N."/>
            <person name="Luecker S."/>
            <person name="Lage O.M."/>
            <person name="Pohl T."/>
            <person name="Merkel B.J."/>
            <person name="Hornburger P."/>
            <person name="Mueller R.-W."/>
            <person name="Bruemmer F."/>
            <person name="Labrenz M."/>
            <person name="Spormann A.M."/>
            <person name="Op den Camp H."/>
            <person name="Overmann J."/>
            <person name="Amann R."/>
            <person name="Jetten M.S.M."/>
            <person name="Mascher T."/>
            <person name="Medema M.H."/>
            <person name="Devos D.P."/>
            <person name="Kaster A.-K."/>
            <person name="Ovreas L."/>
            <person name="Rohde M."/>
            <person name="Galperin M.Y."/>
            <person name="Jogler C."/>
        </authorList>
    </citation>
    <scope>NUCLEOTIDE SEQUENCE [LARGE SCALE GENOMIC DNA]</scope>
    <source>
        <strain evidence="4 5">Mal33</strain>
    </source>
</reference>
<keyword evidence="2" id="KW-1133">Transmembrane helix</keyword>
<evidence type="ECO:0000313" key="5">
    <source>
        <dbReference type="Proteomes" id="UP000316770"/>
    </source>
</evidence>
<dbReference type="Pfam" id="PF07090">
    <property type="entry name" value="GATase1_like"/>
    <property type="match status" value="1"/>
</dbReference>
<feature type="region of interest" description="Disordered" evidence="1">
    <location>
        <begin position="947"/>
        <end position="1014"/>
    </location>
</feature>
<evidence type="ECO:0000256" key="1">
    <source>
        <dbReference type="SAM" id="MobiDB-lite"/>
    </source>
</evidence>
<dbReference type="SMART" id="SM00327">
    <property type="entry name" value="VWA"/>
    <property type="match status" value="2"/>
</dbReference>
<dbReference type="EMBL" id="CP036318">
    <property type="protein sequence ID" value="QDV56038.1"/>
    <property type="molecule type" value="Genomic_DNA"/>
</dbReference>
<name>A0A518ISH3_9BACT</name>
<accession>A0A518ISH3</accession>
<dbReference type="InterPro" id="IPR036465">
    <property type="entry name" value="vWFA_dom_sf"/>
</dbReference>
<dbReference type="CDD" id="cd00198">
    <property type="entry name" value="vWFA"/>
    <property type="match status" value="1"/>
</dbReference>
<dbReference type="Gene3D" id="3.40.50.410">
    <property type="entry name" value="von Willebrand factor, type A domain"/>
    <property type="match status" value="1"/>
</dbReference>
<dbReference type="PANTHER" id="PTHR37947">
    <property type="entry name" value="BLL2462 PROTEIN"/>
    <property type="match status" value="1"/>
</dbReference>